<evidence type="ECO:0000259" key="1">
    <source>
        <dbReference type="Pfam" id="PF00534"/>
    </source>
</evidence>
<evidence type="ECO:0000313" key="2">
    <source>
        <dbReference type="EMBL" id="PQJ33052.1"/>
    </source>
</evidence>
<organism evidence="2 3">
    <name type="scientific">Nonlabens arenilitoris</name>
    <dbReference type="NCBI Taxonomy" id="1217969"/>
    <lineage>
        <taxon>Bacteria</taxon>
        <taxon>Pseudomonadati</taxon>
        <taxon>Bacteroidota</taxon>
        <taxon>Flavobacteriia</taxon>
        <taxon>Flavobacteriales</taxon>
        <taxon>Flavobacteriaceae</taxon>
        <taxon>Nonlabens</taxon>
    </lineage>
</organism>
<keyword evidence="3" id="KW-1185">Reference proteome</keyword>
<dbReference type="Pfam" id="PF00534">
    <property type="entry name" value="Glycos_transf_1"/>
    <property type="match status" value="1"/>
</dbReference>
<dbReference type="AlphaFoldDB" id="A0A2S7UFR8"/>
<dbReference type="GO" id="GO:0016757">
    <property type="term" value="F:glycosyltransferase activity"/>
    <property type="evidence" value="ECO:0007669"/>
    <property type="project" value="InterPro"/>
</dbReference>
<dbReference type="Proteomes" id="UP000239747">
    <property type="component" value="Unassembled WGS sequence"/>
</dbReference>
<dbReference type="PANTHER" id="PTHR12526">
    <property type="entry name" value="GLYCOSYLTRANSFERASE"/>
    <property type="match status" value="1"/>
</dbReference>
<dbReference type="InterPro" id="IPR001296">
    <property type="entry name" value="Glyco_trans_1"/>
</dbReference>
<dbReference type="SUPFAM" id="SSF53756">
    <property type="entry name" value="UDP-Glycosyltransferase/glycogen phosphorylase"/>
    <property type="match status" value="1"/>
</dbReference>
<dbReference type="EMBL" id="MTPW01000001">
    <property type="protein sequence ID" value="PQJ33052.1"/>
    <property type="molecule type" value="Genomic_DNA"/>
</dbReference>
<dbReference type="Gene3D" id="3.40.50.2000">
    <property type="entry name" value="Glycogen Phosphorylase B"/>
    <property type="match status" value="2"/>
</dbReference>
<reference evidence="2 3" key="1">
    <citation type="submission" date="2017-01" db="EMBL/GenBank/DDBJ databases">
        <title>Trade-off between light-utilization and light-protection in marine flavobacteria.</title>
        <authorList>
            <person name="Kumagai Y."/>
            <person name="Yoshizawa S."/>
            <person name="Kogure K."/>
            <person name="Iwasaki W."/>
        </authorList>
    </citation>
    <scope>NUCLEOTIDE SEQUENCE [LARGE SCALE GENOMIC DNA]</scope>
    <source>
        <strain evidence="2 3">KCTC 32109</strain>
    </source>
</reference>
<comment type="caution">
    <text evidence="2">The sequence shown here is derived from an EMBL/GenBank/DDBJ whole genome shotgun (WGS) entry which is preliminary data.</text>
</comment>
<gene>
    <name evidence="2" type="ORF">BST92_14485</name>
</gene>
<name>A0A2S7UFR8_9FLAO</name>
<sequence length="361" mass="40709">MKSSLSNKNHTFILGLSKKESFVAKVISTFLNLIGFESVSLIVKSLSLYKELNNVLQKNIGTHSYDIITHDRYSALAAIIAKYRNKDKISITQVLHAPFSEQFLITSNNKTIYAMAKFLDIAISKQIDKVIGVDQLQIDLEKKIECDNTDKKYIVVPNAIDVKKLDLVNTSAFGRNKYAVIVRHLHEKNGVEYGVRGAINYISKSSNPIFDKLLVIGSGPLKEKLHKEFHEDIKANLIEFKGSLSNMEALSFIKNAEISIVPSIPVGNYIEATSLTMLESMYLKTPLIASNIGGLADTINHLKNGFLVEPREHEQITEIIFEIEKGTYDIEKIKETAYVNVLENYSSEKWMNKILKFSESE</sequence>
<proteinExistence type="predicted"/>
<dbReference type="CDD" id="cd03801">
    <property type="entry name" value="GT4_PimA-like"/>
    <property type="match status" value="1"/>
</dbReference>
<feature type="domain" description="Glycosyl transferase family 1" evidence="1">
    <location>
        <begin position="212"/>
        <end position="337"/>
    </location>
</feature>
<evidence type="ECO:0000313" key="3">
    <source>
        <dbReference type="Proteomes" id="UP000239747"/>
    </source>
</evidence>
<protein>
    <recommendedName>
        <fullName evidence="1">Glycosyl transferase family 1 domain-containing protein</fullName>
    </recommendedName>
</protein>
<accession>A0A2S7UFR8</accession>